<dbReference type="Proteomes" id="UP001432062">
    <property type="component" value="Chromosome"/>
</dbReference>
<protein>
    <submittedName>
        <fullName evidence="2">Uncharacterized protein</fullName>
    </submittedName>
</protein>
<evidence type="ECO:0000313" key="3">
    <source>
        <dbReference type="Proteomes" id="UP001432062"/>
    </source>
</evidence>
<proteinExistence type="predicted"/>
<reference evidence="2" key="1">
    <citation type="submission" date="2022-10" db="EMBL/GenBank/DDBJ databases">
        <title>The complete genomes of actinobacterial strains from the NBC collection.</title>
        <authorList>
            <person name="Joergensen T.S."/>
            <person name="Alvarez Arevalo M."/>
            <person name="Sterndorff E.B."/>
            <person name="Faurdal D."/>
            <person name="Vuksanovic O."/>
            <person name="Mourched A.-S."/>
            <person name="Charusanti P."/>
            <person name="Shaw S."/>
            <person name="Blin K."/>
            <person name="Weber T."/>
        </authorList>
    </citation>
    <scope>NUCLEOTIDE SEQUENCE</scope>
    <source>
        <strain evidence="2">NBC_01482</strain>
    </source>
</reference>
<name>A0ABZ1YM53_9NOCA</name>
<keyword evidence="1" id="KW-0812">Transmembrane</keyword>
<dbReference type="RefSeq" id="WP_329407207.1">
    <property type="nucleotide sequence ID" value="NZ_CP109441.1"/>
</dbReference>
<evidence type="ECO:0000313" key="2">
    <source>
        <dbReference type="EMBL" id="WUV44309.1"/>
    </source>
</evidence>
<gene>
    <name evidence="2" type="ORF">OG563_34825</name>
</gene>
<organism evidence="2 3">
    <name type="scientific">Nocardia vinacea</name>
    <dbReference type="NCBI Taxonomy" id="96468"/>
    <lineage>
        <taxon>Bacteria</taxon>
        <taxon>Bacillati</taxon>
        <taxon>Actinomycetota</taxon>
        <taxon>Actinomycetes</taxon>
        <taxon>Mycobacteriales</taxon>
        <taxon>Nocardiaceae</taxon>
        <taxon>Nocardia</taxon>
    </lineage>
</organism>
<keyword evidence="1" id="KW-1133">Transmembrane helix</keyword>
<feature type="transmembrane region" description="Helical" evidence="1">
    <location>
        <begin position="34"/>
        <end position="50"/>
    </location>
</feature>
<sequence>MFIRLFAAALGFLVFAGTAWTFLRASGSLVDEFVLMLGVPAGIWLLVRFVDQKK</sequence>
<accession>A0ABZ1YM53</accession>
<keyword evidence="3" id="KW-1185">Reference proteome</keyword>
<evidence type="ECO:0000256" key="1">
    <source>
        <dbReference type="SAM" id="Phobius"/>
    </source>
</evidence>
<keyword evidence="1" id="KW-0472">Membrane</keyword>
<dbReference type="EMBL" id="CP109441">
    <property type="protein sequence ID" value="WUV44309.1"/>
    <property type="molecule type" value="Genomic_DNA"/>
</dbReference>